<keyword evidence="3" id="KW-1185">Reference proteome</keyword>
<feature type="transmembrane region" description="Helical" evidence="1">
    <location>
        <begin position="45"/>
        <end position="66"/>
    </location>
</feature>
<dbReference type="InterPro" id="IPR036259">
    <property type="entry name" value="MFS_trans_sf"/>
</dbReference>
<feature type="transmembrane region" description="Helical" evidence="1">
    <location>
        <begin position="209"/>
        <end position="229"/>
    </location>
</feature>
<dbReference type="EMBL" id="JBELQA010000003">
    <property type="protein sequence ID" value="MFL9830595.1"/>
    <property type="molecule type" value="Genomic_DNA"/>
</dbReference>
<name>A0ABW8XTZ0_9FLAO</name>
<feature type="transmembrane region" description="Helical" evidence="1">
    <location>
        <begin position="238"/>
        <end position="256"/>
    </location>
</feature>
<evidence type="ECO:0000256" key="1">
    <source>
        <dbReference type="SAM" id="Phobius"/>
    </source>
</evidence>
<accession>A0ABW8XTZ0</accession>
<dbReference type="RefSeq" id="WP_408081077.1">
    <property type="nucleotide sequence ID" value="NZ_JBELQA010000003.1"/>
</dbReference>
<feature type="transmembrane region" description="Helical" evidence="1">
    <location>
        <begin position="87"/>
        <end position="105"/>
    </location>
</feature>
<sequence>MNAISNPNSNRFLSLDMFRGLTICLMIVVNTPGTGAHFYDYLTHAEWFGFTLADLVFPSFLFAMGNAMSFSMGKMKEAPANLFWKKVIKRSVIIFLLGFLMYWFPFFRQGVDGVLELKPFAETRIMGVLQRIALCYFVTAVIFYYLSQRTAIILSAFFLLGYWAILYLFGQPGAELEMATNAVTRFDLFVLGEGHIYKRDSIPFDPEGILSTLPSIVNVVAGFIAGTFIQRIGKTFEGIAKLLIVGFLLMALARWWDLVLPISKKLWTGSFVLYTVGIDLSIMAILIYFIELKQKHFGVEFTTIFGKNPLFIYLFSELFFITLRLIPVNSEMDVFEWVSERIFQMIFPGSFGAFVTAIVFMLVCWSLGWWLNKKRIYIKI</sequence>
<feature type="transmembrane region" description="Helical" evidence="1">
    <location>
        <begin position="20"/>
        <end position="39"/>
    </location>
</feature>
<protein>
    <submittedName>
        <fullName evidence="2">DUF5009 domain-containing protein</fullName>
    </submittedName>
</protein>
<feature type="transmembrane region" description="Helical" evidence="1">
    <location>
        <begin position="125"/>
        <end position="146"/>
    </location>
</feature>
<feature type="transmembrane region" description="Helical" evidence="1">
    <location>
        <begin position="310"/>
        <end position="326"/>
    </location>
</feature>
<gene>
    <name evidence="2" type="ORF">ABS764_06995</name>
</gene>
<feature type="transmembrane region" description="Helical" evidence="1">
    <location>
        <begin position="271"/>
        <end position="290"/>
    </location>
</feature>
<dbReference type="PANTHER" id="PTHR31061">
    <property type="entry name" value="LD22376P"/>
    <property type="match status" value="1"/>
</dbReference>
<evidence type="ECO:0000313" key="3">
    <source>
        <dbReference type="Proteomes" id="UP001629260"/>
    </source>
</evidence>
<feature type="transmembrane region" description="Helical" evidence="1">
    <location>
        <begin position="151"/>
        <end position="170"/>
    </location>
</feature>
<comment type="caution">
    <text evidence="2">The sequence shown here is derived from an EMBL/GenBank/DDBJ whole genome shotgun (WGS) entry which is preliminary data.</text>
</comment>
<keyword evidence="1" id="KW-1133">Transmembrane helix</keyword>
<dbReference type="Proteomes" id="UP001629260">
    <property type="component" value="Unassembled WGS sequence"/>
</dbReference>
<evidence type="ECO:0000313" key="2">
    <source>
        <dbReference type="EMBL" id="MFL9830595.1"/>
    </source>
</evidence>
<proteinExistence type="predicted"/>
<keyword evidence="1" id="KW-0812">Transmembrane</keyword>
<organism evidence="2 3">
    <name type="scientific">Flavobacterium plantiphilum</name>
    <dbReference type="NCBI Taxonomy" id="3163297"/>
    <lineage>
        <taxon>Bacteria</taxon>
        <taxon>Pseudomonadati</taxon>
        <taxon>Bacteroidota</taxon>
        <taxon>Flavobacteriia</taxon>
        <taxon>Flavobacteriales</taxon>
        <taxon>Flavobacteriaceae</taxon>
        <taxon>Flavobacterium</taxon>
    </lineage>
</organism>
<feature type="transmembrane region" description="Helical" evidence="1">
    <location>
        <begin position="346"/>
        <end position="371"/>
    </location>
</feature>
<dbReference type="PANTHER" id="PTHR31061:SF24">
    <property type="entry name" value="LD22376P"/>
    <property type="match status" value="1"/>
</dbReference>
<reference evidence="2 3" key="1">
    <citation type="submission" date="2024-06" db="EMBL/GenBank/DDBJ databases">
        <authorList>
            <person name="Kaempfer P."/>
            <person name="Viver T."/>
        </authorList>
    </citation>
    <scope>NUCLEOTIDE SEQUENCE [LARGE SCALE GENOMIC DNA]</scope>
    <source>
        <strain evidence="2 3">ST-87</strain>
    </source>
</reference>
<dbReference type="SUPFAM" id="SSF103473">
    <property type="entry name" value="MFS general substrate transporter"/>
    <property type="match status" value="1"/>
</dbReference>
<keyword evidence="1" id="KW-0472">Membrane</keyword>